<dbReference type="EMBL" id="JBHULI010000024">
    <property type="protein sequence ID" value="MFD2532837.1"/>
    <property type="molecule type" value="Genomic_DNA"/>
</dbReference>
<accession>A0ABW5JLF8</accession>
<dbReference type="SMART" id="SM00028">
    <property type="entry name" value="TPR"/>
    <property type="match status" value="2"/>
</dbReference>
<evidence type="ECO:0000256" key="1">
    <source>
        <dbReference type="PROSITE-ProRule" id="PRU00339"/>
    </source>
</evidence>
<reference evidence="4" key="1">
    <citation type="journal article" date="2019" name="Int. J. Syst. Evol. Microbiol.">
        <title>The Global Catalogue of Microorganisms (GCM) 10K type strain sequencing project: providing services to taxonomists for standard genome sequencing and annotation.</title>
        <authorList>
            <consortium name="The Broad Institute Genomics Platform"/>
            <consortium name="The Broad Institute Genome Sequencing Center for Infectious Disease"/>
            <person name="Wu L."/>
            <person name="Ma J."/>
        </authorList>
    </citation>
    <scope>NUCLEOTIDE SEQUENCE [LARGE SCALE GENOMIC DNA]</scope>
    <source>
        <strain evidence="4">KCTC 52042</strain>
    </source>
</reference>
<dbReference type="InterPro" id="IPR011990">
    <property type="entry name" value="TPR-like_helical_dom_sf"/>
</dbReference>
<keyword evidence="2" id="KW-0812">Transmembrane</keyword>
<keyword evidence="4" id="KW-1185">Reference proteome</keyword>
<feature type="repeat" description="TPR" evidence="1">
    <location>
        <begin position="198"/>
        <end position="231"/>
    </location>
</feature>
<evidence type="ECO:0000256" key="2">
    <source>
        <dbReference type="SAM" id="Phobius"/>
    </source>
</evidence>
<proteinExistence type="predicted"/>
<gene>
    <name evidence="3" type="ORF">ACFSVN_10300</name>
</gene>
<keyword evidence="2" id="KW-1133">Transmembrane helix</keyword>
<dbReference type="InterPro" id="IPR019734">
    <property type="entry name" value="TPR_rpt"/>
</dbReference>
<dbReference type="RefSeq" id="WP_390301996.1">
    <property type="nucleotide sequence ID" value="NZ_JBHULI010000024.1"/>
</dbReference>
<comment type="caution">
    <text evidence="3">The sequence shown here is derived from an EMBL/GenBank/DDBJ whole genome shotgun (WGS) entry which is preliminary data.</text>
</comment>
<organism evidence="3 4">
    <name type="scientific">Gracilimonas halophila</name>
    <dbReference type="NCBI Taxonomy" id="1834464"/>
    <lineage>
        <taxon>Bacteria</taxon>
        <taxon>Pseudomonadati</taxon>
        <taxon>Balneolota</taxon>
        <taxon>Balneolia</taxon>
        <taxon>Balneolales</taxon>
        <taxon>Balneolaceae</taxon>
        <taxon>Gracilimonas</taxon>
    </lineage>
</organism>
<keyword evidence="1" id="KW-0802">TPR repeat</keyword>
<feature type="transmembrane region" description="Helical" evidence="2">
    <location>
        <begin position="72"/>
        <end position="93"/>
    </location>
</feature>
<dbReference type="SUPFAM" id="SSF48452">
    <property type="entry name" value="TPR-like"/>
    <property type="match status" value="1"/>
</dbReference>
<sequence length="248" mass="27732">MIESKVNKELEKKIDLYINGMLDAEQTDELWAELIQDDYYLDYMKSVANLKSIIDRKKATRPSAKVYSLQKVVRYAAAAAVIIIAGTLGIMNISTPNNISVSPIEQIGLDVVRDSDGILETVTNEVIREAIRLATDGNIEEAISLLRNELENAEDPQLMADLALSLGSIQYNNGEYSSSIENFNIVIAQENIEILTLEKGYWFLGNTYFQLDRLDEAEEAFRKAYELNGAYSRVAKTYVDALTSVAAK</sequence>
<keyword evidence="2" id="KW-0472">Membrane</keyword>
<name>A0ABW5JLF8_9BACT</name>
<dbReference type="Pfam" id="PF13181">
    <property type="entry name" value="TPR_8"/>
    <property type="match status" value="1"/>
</dbReference>
<dbReference type="Proteomes" id="UP001597460">
    <property type="component" value="Unassembled WGS sequence"/>
</dbReference>
<dbReference type="Gene3D" id="1.25.40.10">
    <property type="entry name" value="Tetratricopeptide repeat domain"/>
    <property type="match status" value="1"/>
</dbReference>
<evidence type="ECO:0000313" key="3">
    <source>
        <dbReference type="EMBL" id="MFD2532837.1"/>
    </source>
</evidence>
<protein>
    <submittedName>
        <fullName evidence="3">Tetratricopeptide repeat protein</fullName>
    </submittedName>
</protein>
<dbReference type="PROSITE" id="PS50005">
    <property type="entry name" value="TPR"/>
    <property type="match status" value="1"/>
</dbReference>
<evidence type="ECO:0000313" key="4">
    <source>
        <dbReference type="Proteomes" id="UP001597460"/>
    </source>
</evidence>